<feature type="domain" description="UCH catalytic" evidence="9">
    <location>
        <begin position="3"/>
        <end position="238"/>
    </location>
</feature>
<evidence type="ECO:0000256" key="4">
    <source>
        <dbReference type="ARBA" id="ARBA00022786"/>
    </source>
</evidence>
<feature type="site" description="Important for enzyme activity" evidence="7">
    <location>
        <position position="190"/>
    </location>
</feature>
<keyword evidence="5 7" id="KW-0378">Hydrolase</keyword>
<organism evidence="10 11">
    <name type="scientific">Malassezia furfur</name>
    <name type="common">Pityriasis versicolor infection agent</name>
    <name type="synonym">Pityrosporum furfur</name>
    <dbReference type="NCBI Taxonomy" id="55194"/>
    <lineage>
        <taxon>Eukaryota</taxon>
        <taxon>Fungi</taxon>
        <taxon>Dikarya</taxon>
        <taxon>Basidiomycota</taxon>
        <taxon>Ustilaginomycotina</taxon>
        <taxon>Malasseziomycetes</taxon>
        <taxon>Malasseziales</taxon>
        <taxon>Malasseziaceae</taxon>
        <taxon>Malassezia</taxon>
    </lineage>
</organism>
<feature type="active site" description="Nucleophile" evidence="7">
    <location>
        <position position="100"/>
    </location>
</feature>
<dbReference type="InterPro" id="IPR038765">
    <property type="entry name" value="Papain-like_cys_pep_sf"/>
</dbReference>
<evidence type="ECO:0000313" key="11">
    <source>
        <dbReference type="Proteomes" id="UP000818624"/>
    </source>
</evidence>
<evidence type="ECO:0000256" key="1">
    <source>
        <dbReference type="ARBA" id="ARBA00000707"/>
    </source>
</evidence>
<name>A0ABY8EP23_MALFU</name>
<gene>
    <name evidence="10" type="primary">YUH1</name>
    <name evidence="10" type="ORF">GLX27_001954</name>
</gene>
<dbReference type="InterPro" id="IPR001578">
    <property type="entry name" value="Peptidase_C12_UCH"/>
</dbReference>
<comment type="catalytic activity">
    <reaction evidence="1 7 8">
        <text>Thiol-dependent hydrolysis of ester, thioester, amide, peptide and isopeptide bonds formed by the C-terminal Gly of ubiquitin (a 76-residue protein attached to proteins as an intracellular targeting signal).</text>
        <dbReference type="EC" id="3.4.19.12"/>
    </reaction>
</comment>
<evidence type="ECO:0000256" key="3">
    <source>
        <dbReference type="ARBA" id="ARBA00022670"/>
    </source>
</evidence>
<keyword evidence="4 7" id="KW-0833">Ubl conjugation pathway</keyword>
<dbReference type="CDD" id="cd09616">
    <property type="entry name" value="Peptidase_C12_UCH_L1_L3"/>
    <property type="match status" value="1"/>
</dbReference>
<evidence type="ECO:0000256" key="8">
    <source>
        <dbReference type="RuleBase" id="RU361215"/>
    </source>
</evidence>
<dbReference type="EMBL" id="CP046235">
    <property type="protein sequence ID" value="WFD47303.1"/>
    <property type="molecule type" value="Genomic_DNA"/>
</dbReference>
<feature type="active site" description="Proton donor" evidence="7">
    <location>
        <position position="174"/>
    </location>
</feature>
<accession>A0ABY8EP23</accession>
<protein>
    <recommendedName>
        <fullName evidence="8">Ubiquitin carboxyl-terminal hydrolase</fullName>
        <ecNumber evidence="8">3.4.19.12</ecNumber>
    </recommendedName>
</protein>
<dbReference type="PROSITE" id="PS52048">
    <property type="entry name" value="UCH_DOMAIN"/>
    <property type="match status" value="1"/>
</dbReference>
<feature type="site" description="Transition state stabilizer" evidence="7">
    <location>
        <position position="86"/>
    </location>
</feature>
<evidence type="ECO:0000256" key="7">
    <source>
        <dbReference type="PROSITE-ProRule" id="PRU01393"/>
    </source>
</evidence>
<dbReference type="SUPFAM" id="SSF54001">
    <property type="entry name" value="Cysteine proteinases"/>
    <property type="match status" value="1"/>
</dbReference>
<evidence type="ECO:0000256" key="2">
    <source>
        <dbReference type="ARBA" id="ARBA00009326"/>
    </source>
</evidence>
<evidence type="ECO:0000256" key="5">
    <source>
        <dbReference type="ARBA" id="ARBA00022801"/>
    </source>
</evidence>
<dbReference type="PANTHER" id="PTHR10589">
    <property type="entry name" value="UBIQUITIN CARBOXYL-TERMINAL HYDROLASE"/>
    <property type="match status" value="1"/>
</dbReference>
<evidence type="ECO:0000313" key="10">
    <source>
        <dbReference type="EMBL" id="WFD47303.1"/>
    </source>
</evidence>
<dbReference type="PRINTS" id="PR00707">
    <property type="entry name" value="UBCTHYDRLASE"/>
</dbReference>
<dbReference type="PANTHER" id="PTHR10589:SF17">
    <property type="entry name" value="UBIQUITIN CARBOXYL-TERMINAL HYDROLASE"/>
    <property type="match status" value="1"/>
</dbReference>
<proteinExistence type="inferred from homology"/>
<dbReference type="GO" id="GO:0004843">
    <property type="term" value="F:cysteine-type deubiquitinase activity"/>
    <property type="evidence" value="ECO:0007669"/>
    <property type="project" value="UniProtKB-EC"/>
</dbReference>
<evidence type="ECO:0000256" key="6">
    <source>
        <dbReference type="ARBA" id="ARBA00022807"/>
    </source>
</evidence>
<keyword evidence="6 7" id="KW-0788">Thiol protease</keyword>
<comment type="similarity">
    <text evidence="2 7 8">Belongs to the peptidase C12 family.</text>
</comment>
<dbReference type="Proteomes" id="UP000818624">
    <property type="component" value="Chromosome 2"/>
</dbReference>
<dbReference type="Gene3D" id="3.40.532.10">
    <property type="entry name" value="Peptidase C12, ubiquitin carboxyl-terminal hydrolase"/>
    <property type="match status" value="1"/>
</dbReference>
<keyword evidence="11" id="KW-1185">Reference proteome</keyword>
<sequence>MTSWVPLEANPELFGAWSAQLGLDTQQSTFHDIFGLDEELLAMVPQPVHAVLCLLPLTPNVEARHRTEDAAYTRPQGAEDVLWFQQTVRRCTLTQIGNACGTIGLLHAIANSPAQEAIQTDSPLAQLLRVARGATPADRTKLLESSDALKSAHAATAGQGQTAAPGADEPVDLHFVAFVRGPDGKLWELDGRRRGPVARDVPVASQAALLPSAAQFVQDYYMRTDPDQVQFNLIALGPGA</sequence>
<dbReference type="InterPro" id="IPR036959">
    <property type="entry name" value="Peptidase_C12_UCH_sf"/>
</dbReference>
<keyword evidence="3 7" id="KW-0645">Protease</keyword>
<evidence type="ECO:0000259" key="9">
    <source>
        <dbReference type="PROSITE" id="PS52048"/>
    </source>
</evidence>
<dbReference type="EC" id="3.4.19.12" evidence="8"/>
<reference evidence="10 11" key="1">
    <citation type="journal article" date="2020" name="Elife">
        <title>Loss of centromere function drives karyotype evolution in closely related Malassezia species.</title>
        <authorList>
            <person name="Sankaranarayanan S.R."/>
            <person name="Ianiri G."/>
            <person name="Coelho M.A."/>
            <person name="Reza M.H."/>
            <person name="Thimmappa B.C."/>
            <person name="Ganguly P."/>
            <person name="Vadnala R.N."/>
            <person name="Sun S."/>
            <person name="Siddharthan R."/>
            <person name="Tellgren-Roth C."/>
            <person name="Dawson T.L."/>
            <person name="Heitman J."/>
            <person name="Sanyal K."/>
        </authorList>
    </citation>
    <scope>NUCLEOTIDE SEQUENCE [LARGE SCALE GENOMIC DNA]</scope>
    <source>
        <strain evidence="10">CBS14141</strain>
    </source>
</reference>
<dbReference type="Pfam" id="PF01088">
    <property type="entry name" value="Peptidase_C12"/>
    <property type="match status" value="1"/>
</dbReference>